<accession>A0A226DM80</accession>
<gene>
    <name evidence="9" type="ORF">Fcan01_19092</name>
</gene>
<evidence type="ECO:0000313" key="9">
    <source>
        <dbReference type="EMBL" id="OXA46323.1"/>
    </source>
</evidence>
<comment type="subcellular location">
    <subcellularLocation>
        <location evidence="1">Cell membrane</location>
        <topology evidence="1">Multi-pass membrane protein</topology>
    </subcellularLocation>
</comment>
<keyword evidence="10" id="KW-1185">Reference proteome</keyword>
<dbReference type="PANTHER" id="PTHR42643:SF24">
    <property type="entry name" value="IONOTROPIC RECEPTOR 60A"/>
    <property type="match status" value="1"/>
</dbReference>
<comment type="caution">
    <text evidence="9">The sequence shown here is derived from an EMBL/GenBank/DDBJ whole genome shotgun (WGS) entry which is preliminary data.</text>
</comment>
<keyword evidence="3 8" id="KW-0812">Transmembrane</keyword>
<evidence type="ECO:0000256" key="7">
    <source>
        <dbReference type="ARBA" id="ARBA00023180"/>
    </source>
</evidence>
<evidence type="ECO:0000256" key="8">
    <source>
        <dbReference type="SAM" id="Phobius"/>
    </source>
</evidence>
<dbReference type="InterPro" id="IPR052192">
    <property type="entry name" value="Insect_Ionotropic_Sensory_Rcpt"/>
</dbReference>
<dbReference type="Gene3D" id="1.10.287.70">
    <property type="match status" value="1"/>
</dbReference>
<keyword evidence="5 8" id="KW-0472">Membrane</keyword>
<dbReference type="EMBL" id="LNIX01000016">
    <property type="protein sequence ID" value="OXA46323.1"/>
    <property type="molecule type" value="Genomic_DNA"/>
</dbReference>
<protein>
    <submittedName>
        <fullName evidence="9">Uncharacterized protein</fullName>
    </submittedName>
</protein>
<keyword evidence="4 8" id="KW-1133">Transmembrane helix</keyword>
<name>A0A226DM80_FOLCA</name>
<sequence>MLRNGYMFHIERGKRHNRLWDKAILIVVTTQTEQQILTEVYIHPNGRNKIGVLFLLGGDKFKICYWHRDDWDEISINEHYYLIKVLYCGIETGQLTQSVFKSIRDIEPPMQSWCYGSEALAGGRLDIRDKLSNPFELNLSSPKIIQHMLQVVFSKANRTLIFKHKCYAAKRSLRFVFISDNDIRVGIAAFETFITIDFIGYQYLTCNREEYITLRIYISPFKPWLWFVLLTSVTLIIVITSTYKYLTALRNTSFAPWLFILATMFEESGFLPKKIDRKWFLRLILGTWCLASVILTNCYNGIMISELNAPLAALRLSTFEQLLCHRADKNDIPKFEAAY</sequence>
<feature type="transmembrane region" description="Helical" evidence="8">
    <location>
        <begin position="224"/>
        <end position="242"/>
    </location>
</feature>
<evidence type="ECO:0000256" key="1">
    <source>
        <dbReference type="ARBA" id="ARBA00004651"/>
    </source>
</evidence>
<dbReference type="Proteomes" id="UP000198287">
    <property type="component" value="Unassembled WGS sequence"/>
</dbReference>
<keyword evidence="6" id="KW-0675">Receptor</keyword>
<evidence type="ECO:0000256" key="6">
    <source>
        <dbReference type="ARBA" id="ARBA00023170"/>
    </source>
</evidence>
<evidence type="ECO:0000313" key="10">
    <source>
        <dbReference type="Proteomes" id="UP000198287"/>
    </source>
</evidence>
<reference evidence="9 10" key="1">
    <citation type="submission" date="2015-12" db="EMBL/GenBank/DDBJ databases">
        <title>The genome of Folsomia candida.</title>
        <authorList>
            <person name="Faddeeva A."/>
            <person name="Derks M.F."/>
            <person name="Anvar Y."/>
            <person name="Smit S."/>
            <person name="Van Straalen N."/>
            <person name="Roelofs D."/>
        </authorList>
    </citation>
    <scope>NUCLEOTIDE SEQUENCE [LARGE SCALE GENOMIC DNA]</scope>
    <source>
        <strain evidence="9 10">VU population</strain>
        <tissue evidence="9">Whole body</tissue>
    </source>
</reference>
<feature type="transmembrane region" description="Helical" evidence="8">
    <location>
        <begin position="279"/>
        <end position="302"/>
    </location>
</feature>
<evidence type="ECO:0000256" key="5">
    <source>
        <dbReference type="ARBA" id="ARBA00023136"/>
    </source>
</evidence>
<evidence type="ECO:0000256" key="2">
    <source>
        <dbReference type="ARBA" id="ARBA00022475"/>
    </source>
</evidence>
<organism evidence="9 10">
    <name type="scientific">Folsomia candida</name>
    <name type="common">Springtail</name>
    <dbReference type="NCBI Taxonomy" id="158441"/>
    <lineage>
        <taxon>Eukaryota</taxon>
        <taxon>Metazoa</taxon>
        <taxon>Ecdysozoa</taxon>
        <taxon>Arthropoda</taxon>
        <taxon>Hexapoda</taxon>
        <taxon>Collembola</taxon>
        <taxon>Entomobryomorpha</taxon>
        <taxon>Isotomoidea</taxon>
        <taxon>Isotomidae</taxon>
        <taxon>Proisotominae</taxon>
        <taxon>Folsomia</taxon>
    </lineage>
</organism>
<keyword evidence="7" id="KW-0325">Glycoprotein</keyword>
<dbReference type="GO" id="GO:0005886">
    <property type="term" value="C:plasma membrane"/>
    <property type="evidence" value="ECO:0007669"/>
    <property type="project" value="UniProtKB-SubCell"/>
</dbReference>
<dbReference type="PANTHER" id="PTHR42643">
    <property type="entry name" value="IONOTROPIC RECEPTOR 20A-RELATED"/>
    <property type="match status" value="1"/>
</dbReference>
<dbReference type="AlphaFoldDB" id="A0A226DM80"/>
<evidence type="ECO:0000256" key="3">
    <source>
        <dbReference type="ARBA" id="ARBA00022692"/>
    </source>
</evidence>
<keyword evidence="2" id="KW-1003">Cell membrane</keyword>
<dbReference type="OrthoDB" id="8299140at2759"/>
<evidence type="ECO:0000256" key="4">
    <source>
        <dbReference type="ARBA" id="ARBA00022989"/>
    </source>
</evidence>
<proteinExistence type="predicted"/>